<dbReference type="AlphaFoldDB" id="A0A284QLD2"/>
<feature type="compositionally biased region" description="Low complexity" evidence="1">
    <location>
        <begin position="557"/>
        <end position="568"/>
    </location>
</feature>
<keyword evidence="3" id="KW-1185">Reference proteome</keyword>
<dbReference type="EMBL" id="FUEG01000001">
    <property type="protein sequence ID" value="SJK97263.1"/>
    <property type="molecule type" value="Genomic_DNA"/>
</dbReference>
<name>A0A284QLD2_ARMOS</name>
<feature type="region of interest" description="Disordered" evidence="1">
    <location>
        <begin position="397"/>
        <end position="572"/>
    </location>
</feature>
<dbReference type="OMA" id="HFPPAEQ"/>
<feature type="compositionally biased region" description="Basic residues" evidence="1">
    <location>
        <begin position="1"/>
        <end position="10"/>
    </location>
</feature>
<gene>
    <name evidence="2" type="ORF">ARMOST_00514</name>
</gene>
<feature type="compositionally biased region" description="Low complexity" evidence="1">
    <location>
        <begin position="508"/>
        <end position="526"/>
    </location>
</feature>
<proteinExistence type="predicted"/>
<feature type="compositionally biased region" description="Basic and acidic residues" evidence="1">
    <location>
        <begin position="43"/>
        <end position="56"/>
    </location>
</feature>
<evidence type="ECO:0000313" key="2">
    <source>
        <dbReference type="EMBL" id="SJK97263.1"/>
    </source>
</evidence>
<dbReference type="OrthoDB" id="3219024at2759"/>
<organism evidence="2 3">
    <name type="scientific">Armillaria ostoyae</name>
    <name type="common">Armillaria root rot fungus</name>
    <dbReference type="NCBI Taxonomy" id="47428"/>
    <lineage>
        <taxon>Eukaryota</taxon>
        <taxon>Fungi</taxon>
        <taxon>Dikarya</taxon>
        <taxon>Basidiomycota</taxon>
        <taxon>Agaricomycotina</taxon>
        <taxon>Agaricomycetes</taxon>
        <taxon>Agaricomycetidae</taxon>
        <taxon>Agaricales</taxon>
        <taxon>Marasmiineae</taxon>
        <taxon>Physalacriaceae</taxon>
        <taxon>Armillaria</taxon>
    </lineage>
</organism>
<feature type="compositionally biased region" description="Polar residues" evidence="1">
    <location>
        <begin position="247"/>
        <end position="256"/>
    </location>
</feature>
<sequence>MPPPKSHRVHSTSNLRSHSRSSSSTRLAGNLQISQKEFVQPKGLEKTKKISHEHARTTSPLPRTNSAVRVEARDREHQTVPPSKRQPPSTTAATNKANGSKLKGGFTISVDSEDDDEAWVSSEADTSTESVNLTRESDPDSDTENASTPVARESSMPRLTKRTPSTQSAAAKRAGSETGLSRINTARPADANGSSKGIAQRNGAPRLERTGSQRRVPQIFKAPPTPVTSPPPASAEPNHHDSRPDGPSTQPQSQLLTPPEPAPKINGNILAKMQPPPTFSSNQRGNHPEPPYHTNAISNPSYHFASPDEIARQNQALRHVTSPGSDTEARIMPHHFQKINGSPILHRGPPPGYLQQRNDRQPRYLDDCRLMDPPAAARFAEAIAAQDQDPAELAALLSKPSSPNVTESRLYPPPRKSPGDASRSAVRAVSDQTDNSSDNRRHSSAIVPSESASGSTSPRSKHHSRPSSVYSVSSKHLRPHPLIRGQSHGPLGIQPKPTPLAPLTTVMSDSSSQLSSSVPNDSSMNSLTDRHVPTSPVSSLTAPPSPNAPLATQSPFRRSSVSSARSVSTLPVTTSVKEARMKPDRHRTLSTISSSSSIAALSSLVHLPVTTSHRISLFPPVDEDVGKIHPLLPPPYAENHLQFLAHRSPLRASYDRVMRAKAVATAGR</sequence>
<dbReference type="STRING" id="47428.A0A284QLD2"/>
<accession>A0A284QLD2</accession>
<feature type="compositionally biased region" description="Polar residues" evidence="1">
    <location>
        <begin position="123"/>
        <end position="134"/>
    </location>
</feature>
<feature type="compositionally biased region" description="Pro residues" evidence="1">
    <location>
        <begin position="223"/>
        <end position="234"/>
    </location>
</feature>
<evidence type="ECO:0000313" key="3">
    <source>
        <dbReference type="Proteomes" id="UP000219338"/>
    </source>
</evidence>
<feature type="region of interest" description="Disordered" evidence="1">
    <location>
        <begin position="1"/>
        <end position="358"/>
    </location>
</feature>
<evidence type="ECO:0000256" key="1">
    <source>
        <dbReference type="SAM" id="MobiDB-lite"/>
    </source>
</evidence>
<feature type="compositionally biased region" description="Low complexity" evidence="1">
    <location>
        <begin position="11"/>
        <end position="27"/>
    </location>
</feature>
<reference evidence="3" key="1">
    <citation type="journal article" date="2017" name="Nat. Ecol. Evol.">
        <title>Genome expansion and lineage-specific genetic innovations in the forest pathogenic fungi Armillaria.</title>
        <authorList>
            <person name="Sipos G."/>
            <person name="Prasanna A.N."/>
            <person name="Walter M.C."/>
            <person name="O'Connor E."/>
            <person name="Balint B."/>
            <person name="Krizsan K."/>
            <person name="Kiss B."/>
            <person name="Hess J."/>
            <person name="Varga T."/>
            <person name="Slot J."/>
            <person name="Riley R."/>
            <person name="Boka B."/>
            <person name="Rigling D."/>
            <person name="Barry K."/>
            <person name="Lee J."/>
            <person name="Mihaltcheva S."/>
            <person name="LaButti K."/>
            <person name="Lipzen A."/>
            <person name="Waldron R."/>
            <person name="Moloney N.M."/>
            <person name="Sperisen C."/>
            <person name="Kredics L."/>
            <person name="Vagvoelgyi C."/>
            <person name="Patrignani A."/>
            <person name="Fitzpatrick D."/>
            <person name="Nagy I."/>
            <person name="Doyle S."/>
            <person name="Anderson J.B."/>
            <person name="Grigoriev I.V."/>
            <person name="Gueldener U."/>
            <person name="Muensterkoetter M."/>
            <person name="Nagy L.G."/>
        </authorList>
    </citation>
    <scope>NUCLEOTIDE SEQUENCE [LARGE SCALE GENOMIC DNA]</scope>
    <source>
        <strain evidence="3">C18/9</strain>
    </source>
</reference>
<feature type="compositionally biased region" description="Polar residues" evidence="1">
    <location>
        <begin position="57"/>
        <end position="67"/>
    </location>
</feature>
<feature type="compositionally biased region" description="Polar residues" evidence="1">
    <location>
        <begin position="86"/>
        <end position="98"/>
    </location>
</feature>
<protein>
    <submittedName>
        <fullName evidence="2">Uncharacterized protein</fullName>
    </submittedName>
</protein>
<dbReference type="Proteomes" id="UP000219338">
    <property type="component" value="Unassembled WGS sequence"/>
</dbReference>